<dbReference type="AlphaFoldDB" id="A3IWB3"/>
<evidence type="ECO:0000313" key="3">
    <source>
        <dbReference type="EMBL" id="EAZ89226.1"/>
    </source>
</evidence>
<dbReference type="Proteomes" id="UP000003781">
    <property type="component" value="Unassembled WGS sequence"/>
</dbReference>
<comment type="caution">
    <text evidence="3">The sequence shown here is derived from an EMBL/GenBank/DDBJ whole genome shotgun (WGS) entry which is preliminary data.</text>
</comment>
<reference evidence="3 4" key="1">
    <citation type="submission" date="2007-03" db="EMBL/GenBank/DDBJ databases">
        <authorList>
            <person name="Stal L."/>
            <person name="Ferriera S."/>
            <person name="Johnson J."/>
            <person name="Kravitz S."/>
            <person name="Beeson K."/>
            <person name="Sutton G."/>
            <person name="Rogers Y.-H."/>
            <person name="Friedman R."/>
            <person name="Frazier M."/>
            <person name="Venter J.C."/>
        </authorList>
    </citation>
    <scope>NUCLEOTIDE SEQUENCE [LARGE SCALE GENOMIC DNA]</scope>
    <source>
        <strain evidence="3 4">CCY0110</strain>
    </source>
</reference>
<sequence>MVKKGKRNRRLQGGAAALAPARPPINKEDIVKLKMKKSLSFLFKKIRIKLKEKWLNYGGIISLNKI</sequence>
<organism evidence="3 4">
    <name type="scientific">Crocosphaera chwakensis CCY0110</name>
    <dbReference type="NCBI Taxonomy" id="391612"/>
    <lineage>
        <taxon>Bacteria</taxon>
        <taxon>Bacillati</taxon>
        <taxon>Cyanobacteriota</taxon>
        <taxon>Cyanophyceae</taxon>
        <taxon>Oscillatoriophycideae</taxon>
        <taxon>Chroococcales</taxon>
        <taxon>Aphanothecaceae</taxon>
        <taxon>Crocosphaera</taxon>
        <taxon>Crocosphaera chwakensis</taxon>
    </lineage>
</organism>
<evidence type="ECO:0000256" key="1">
    <source>
        <dbReference type="SAM" id="MobiDB-lite"/>
    </source>
</evidence>
<feature type="compositionally biased region" description="Basic residues" evidence="1">
    <location>
        <begin position="1"/>
        <end position="10"/>
    </location>
</feature>
<feature type="region of interest" description="Disordered" evidence="1">
    <location>
        <begin position="1"/>
        <end position="20"/>
    </location>
</feature>
<keyword evidence="4" id="KW-1185">Reference proteome</keyword>
<dbReference type="EMBL" id="AAXW01000050">
    <property type="protein sequence ID" value="EAZ89226.1"/>
    <property type="molecule type" value="Genomic_DNA"/>
</dbReference>
<proteinExistence type="predicted"/>
<evidence type="ECO:0000313" key="2">
    <source>
        <dbReference type="EMBL" id="EAZ88263.1"/>
    </source>
</evidence>
<dbReference type="EMBL" id="AAXW01000093">
    <property type="protein sequence ID" value="EAZ88263.1"/>
    <property type="molecule type" value="Genomic_DNA"/>
</dbReference>
<protein>
    <submittedName>
        <fullName evidence="3">Uncharacterized protein</fullName>
    </submittedName>
</protein>
<evidence type="ECO:0000313" key="4">
    <source>
        <dbReference type="Proteomes" id="UP000003781"/>
    </source>
</evidence>
<feature type="compositionally biased region" description="Low complexity" evidence="1">
    <location>
        <begin position="11"/>
        <end position="20"/>
    </location>
</feature>
<accession>A3IWB3</accession>
<name>A3IWB3_9CHRO</name>
<gene>
    <name evidence="2" type="ORF">CY0110_06599</name>
    <name evidence="3" type="ORF">CY0110_06734</name>
</gene>